<proteinExistence type="predicted"/>
<gene>
    <name evidence="1" type="ORF">Tco_0768952</name>
</gene>
<sequence length="193" mass="21900">MPTTRQGLSFAAIKQLITQRVAEAISAYEANQNNRNETQTKASGSAGGVEHTTRGCSYKAFLNCQPRNFDGAEGAVGLTRWFEKIESVFHICNLGIDVAYTMTWKELMKMMTEVYYPRNEIQKLENELWNLTVKGNDGIPNVYKSWPFYARKLFLMRKRRSRGTFGVSHNIQGNVTSAGTMRLQDTIRMVTAL</sequence>
<evidence type="ECO:0000313" key="1">
    <source>
        <dbReference type="EMBL" id="GJS86316.1"/>
    </source>
</evidence>
<name>A0ABQ4Z9A1_9ASTR</name>
<dbReference type="Proteomes" id="UP001151760">
    <property type="component" value="Unassembled WGS sequence"/>
</dbReference>
<accession>A0ABQ4Z9A1</accession>
<comment type="caution">
    <text evidence="1">The sequence shown here is derived from an EMBL/GenBank/DDBJ whole genome shotgun (WGS) entry which is preliminary data.</text>
</comment>
<dbReference type="EMBL" id="BQNB010011114">
    <property type="protein sequence ID" value="GJS86316.1"/>
    <property type="molecule type" value="Genomic_DNA"/>
</dbReference>
<reference evidence="1" key="2">
    <citation type="submission" date="2022-01" db="EMBL/GenBank/DDBJ databases">
        <authorList>
            <person name="Yamashiro T."/>
            <person name="Shiraishi A."/>
            <person name="Satake H."/>
            <person name="Nakayama K."/>
        </authorList>
    </citation>
    <scope>NUCLEOTIDE SEQUENCE</scope>
</reference>
<organism evidence="1 2">
    <name type="scientific">Tanacetum coccineum</name>
    <dbReference type="NCBI Taxonomy" id="301880"/>
    <lineage>
        <taxon>Eukaryota</taxon>
        <taxon>Viridiplantae</taxon>
        <taxon>Streptophyta</taxon>
        <taxon>Embryophyta</taxon>
        <taxon>Tracheophyta</taxon>
        <taxon>Spermatophyta</taxon>
        <taxon>Magnoliopsida</taxon>
        <taxon>eudicotyledons</taxon>
        <taxon>Gunneridae</taxon>
        <taxon>Pentapetalae</taxon>
        <taxon>asterids</taxon>
        <taxon>campanulids</taxon>
        <taxon>Asterales</taxon>
        <taxon>Asteraceae</taxon>
        <taxon>Asteroideae</taxon>
        <taxon>Anthemideae</taxon>
        <taxon>Anthemidinae</taxon>
        <taxon>Tanacetum</taxon>
    </lineage>
</organism>
<keyword evidence="2" id="KW-1185">Reference proteome</keyword>
<reference evidence="1" key="1">
    <citation type="journal article" date="2022" name="Int. J. Mol. Sci.">
        <title>Draft Genome of Tanacetum Coccineum: Genomic Comparison of Closely Related Tanacetum-Family Plants.</title>
        <authorList>
            <person name="Yamashiro T."/>
            <person name="Shiraishi A."/>
            <person name="Nakayama K."/>
            <person name="Satake H."/>
        </authorList>
    </citation>
    <scope>NUCLEOTIDE SEQUENCE</scope>
</reference>
<evidence type="ECO:0008006" key="3">
    <source>
        <dbReference type="Google" id="ProtNLM"/>
    </source>
</evidence>
<evidence type="ECO:0000313" key="2">
    <source>
        <dbReference type="Proteomes" id="UP001151760"/>
    </source>
</evidence>
<protein>
    <recommendedName>
        <fullName evidence="3">Reverse transcriptase domain-containing protein</fullName>
    </recommendedName>
</protein>